<evidence type="ECO:0000259" key="2">
    <source>
        <dbReference type="Pfam" id="PF07159"/>
    </source>
</evidence>
<name>A0ABD2Q0U9_9PLAT</name>
<feature type="domain" description="CYRIA/CYRIB Rac1 binding" evidence="2">
    <location>
        <begin position="70"/>
        <end position="284"/>
    </location>
</feature>
<sequence>MSFPTYSTNHRLAKISNMVNKLLDLPLSESVPCVQPSNISYLYQCIKMYFQANTDTNFQDIAAFRSSFASSAEDARVYSRMSSIFDRGNEFATMLYTWRSISRTLPFIRSADQPNRVEIYDKTLEILEPHAKKLLEFMRFQADAIDFFVGEMQRLAQKDKNNCFVNQSCLLMLGKMLKMFAVLDEIKNMKASMKNDFSAYKRAVQMRQAHDSDRTQEAQKLSLFLAQQKVIRDTLKQKLTKVPGFEDLLVEIVNNSVSMYETKTYVLPEEKHTLVMVMAFSLFLMDAPVKNPDGKLVGLTLSKMAKRINFSKIDRIFKECEVVNLFGDMSVEPFNYIKQTPSYEASKWPECNSSKLSTQGNFLVHLPRFREEFSMLLADLAWHTNTTIMKVSERSHAENRELYDLALRGLQFLSGWSVQILDTFSWKLLHCADERTNPECPRDAENYEKATRYNYSSDERFALLEVVAMIKSMQSHLLKLETTYSESIRRSIYQEFHAVVIGQLTGPLLKAQKKRERANLLRLINAIQATGADANDDLEAFMESSSSSGTQSKSSK</sequence>
<dbReference type="PANTHER" id="PTHR12195">
    <property type="entry name" value="CYTOPLASMIC FMR1-INTERACTING PROTEIN-RELATED"/>
    <property type="match status" value="1"/>
</dbReference>
<dbReference type="InterPro" id="IPR008081">
    <property type="entry name" value="Cytoplasmic_FMR1-int"/>
</dbReference>
<reference evidence="3 4" key="1">
    <citation type="submission" date="2024-11" db="EMBL/GenBank/DDBJ databases">
        <title>Adaptive evolution of stress response genes in parasites aligns with host niche diversity.</title>
        <authorList>
            <person name="Hahn C."/>
            <person name="Resl P."/>
        </authorList>
    </citation>
    <scope>NUCLEOTIDE SEQUENCE [LARGE SCALE GENOMIC DNA]</scope>
    <source>
        <strain evidence="3">EGGRZ-B1_66</strain>
        <tissue evidence="3">Body</tissue>
    </source>
</reference>
<dbReference type="GO" id="GO:0005737">
    <property type="term" value="C:cytoplasm"/>
    <property type="evidence" value="ECO:0007669"/>
    <property type="project" value="UniProtKB-ARBA"/>
</dbReference>
<dbReference type="Pfam" id="PF07159">
    <property type="entry name" value="CYRIA-B_Rac1-bd"/>
    <property type="match status" value="1"/>
</dbReference>
<evidence type="ECO:0000313" key="4">
    <source>
        <dbReference type="Proteomes" id="UP001626550"/>
    </source>
</evidence>
<dbReference type="PIRSF" id="PIRSF008153">
    <property type="entry name" value="FMR1_interacting"/>
    <property type="match status" value="1"/>
</dbReference>
<keyword evidence="4" id="KW-1185">Reference proteome</keyword>
<protein>
    <submittedName>
        <fullName evidence="3">Cytoplasmic FMR1-interacting protein 2</fullName>
    </submittedName>
</protein>
<evidence type="ECO:0000313" key="3">
    <source>
        <dbReference type="EMBL" id="KAL3312817.1"/>
    </source>
</evidence>
<organism evidence="3 4">
    <name type="scientific">Cichlidogyrus casuarinus</name>
    <dbReference type="NCBI Taxonomy" id="1844966"/>
    <lineage>
        <taxon>Eukaryota</taxon>
        <taxon>Metazoa</taxon>
        <taxon>Spiralia</taxon>
        <taxon>Lophotrochozoa</taxon>
        <taxon>Platyhelminthes</taxon>
        <taxon>Monogenea</taxon>
        <taxon>Monopisthocotylea</taxon>
        <taxon>Dactylogyridea</taxon>
        <taxon>Ancyrocephalidae</taxon>
        <taxon>Cichlidogyrus</taxon>
    </lineage>
</organism>
<evidence type="ECO:0000256" key="1">
    <source>
        <dbReference type="ARBA" id="ARBA00025790"/>
    </source>
</evidence>
<dbReference type="Proteomes" id="UP001626550">
    <property type="component" value="Unassembled WGS sequence"/>
</dbReference>
<proteinExistence type="inferred from homology"/>
<gene>
    <name evidence="3" type="primary">CYFIP2_3</name>
    <name evidence="3" type="ORF">Ciccas_008583</name>
</gene>
<dbReference type="Pfam" id="PF05994">
    <property type="entry name" value="FragX_IP"/>
    <property type="match status" value="1"/>
</dbReference>
<feature type="non-terminal residue" evidence="3">
    <location>
        <position position="556"/>
    </location>
</feature>
<dbReference type="PRINTS" id="PR01698">
    <property type="entry name" value="CYTOFMRPINTP"/>
</dbReference>
<comment type="similarity">
    <text evidence="1">Belongs to the CYFIP family.</text>
</comment>
<dbReference type="AlphaFoldDB" id="A0ABD2Q0U9"/>
<dbReference type="EMBL" id="JBJKFK010001539">
    <property type="protein sequence ID" value="KAL3312817.1"/>
    <property type="molecule type" value="Genomic_DNA"/>
</dbReference>
<comment type="caution">
    <text evidence="3">The sequence shown here is derived from an EMBL/GenBank/DDBJ whole genome shotgun (WGS) entry which is preliminary data.</text>
</comment>
<accession>A0ABD2Q0U9</accession>
<dbReference type="InterPro" id="IPR009828">
    <property type="entry name" value="CYRIA/CYRIB_Rac1-bd"/>
</dbReference>